<dbReference type="AlphaFoldDB" id="E5R440"/>
<gene>
    <name evidence="1" type="ORF">LEMA_uP045230.1</name>
</gene>
<proteinExistence type="predicted"/>
<organism evidence="2">
    <name type="scientific">Leptosphaeria maculans (strain JN3 / isolate v23.1.3 / race Av1-4-5-6-7-8)</name>
    <name type="common">Blackleg fungus</name>
    <name type="synonym">Phoma lingam</name>
    <dbReference type="NCBI Taxonomy" id="985895"/>
    <lineage>
        <taxon>Eukaryota</taxon>
        <taxon>Fungi</taxon>
        <taxon>Dikarya</taxon>
        <taxon>Ascomycota</taxon>
        <taxon>Pezizomycotina</taxon>
        <taxon>Dothideomycetes</taxon>
        <taxon>Pleosporomycetidae</taxon>
        <taxon>Pleosporales</taxon>
        <taxon>Pleosporineae</taxon>
        <taxon>Leptosphaeriaceae</taxon>
        <taxon>Plenodomus</taxon>
        <taxon>Plenodomus lingam/Leptosphaeria maculans species complex</taxon>
    </lineage>
</organism>
<evidence type="ECO:0000313" key="1">
    <source>
        <dbReference type="EMBL" id="CBX91817.1"/>
    </source>
</evidence>
<accession>E5R440</accession>
<reference evidence="2" key="1">
    <citation type="journal article" date="2011" name="Nat. Commun.">
        <title>Effector diversification within compartments of the Leptosphaeria maculans genome affected by Repeat-Induced Point mutations.</title>
        <authorList>
            <person name="Rouxel T."/>
            <person name="Grandaubert J."/>
            <person name="Hane J.K."/>
            <person name="Hoede C."/>
            <person name="van de Wouw A.P."/>
            <person name="Couloux A."/>
            <person name="Dominguez V."/>
            <person name="Anthouard V."/>
            <person name="Bally P."/>
            <person name="Bourras S."/>
            <person name="Cozijnsen A.J."/>
            <person name="Ciuffetti L.M."/>
            <person name="Degrave A."/>
            <person name="Dilmaghani A."/>
            <person name="Duret L."/>
            <person name="Fudal I."/>
            <person name="Goodwin S.B."/>
            <person name="Gout L."/>
            <person name="Glaser N."/>
            <person name="Linglin J."/>
            <person name="Kema G.H.J."/>
            <person name="Lapalu N."/>
            <person name="Lawrence C.B."/>
            <person name="May K."/>
            <person name="Meyer M."/>
            <person name="Ollivier B."/>
            <person name="Poulain J."/>
            <person name="Schoch C.L."/>
            <person name="Simon A."/>
            <person name="Spatafora J.W."/>
            <person name="Stachowiak A."/>
            <person name="Turgeon B.G."/>
            <person name="Tyler B.M."/>
            <person name="Vincent D."/>
            <person name="Weissenbach J."/>
            <person name="Amselem J."/>
            <person name="Quesneville H."/>
            <person name="Oliver R.P."/>
            <person name="Wincker P."/>
            <person name="Balesdent M.-H."/>
            <person name="Howlett B.J."/>
        </authorList>
    </citation>
    <scope>NUCLEOTIDE SEQUENCE [LARGE SCALE GENOMIC DNA]</scope>
    <source>
        <strain evidence="2">JN3 / isolate v23.1.3 / race Av1-4-5-6-7-8</strain>
    </source>
</reference>
<dbReference type="InParanoid" id="E5R440"/>
<dbReference type="VEuPathDB" id="FungiDB:LEMA_uP045230.1"/>
<dbReference type="Proteomes" id="UP000002668">
    <property type="component" value="Genome"/>
</dbReference>
<dbReference type="EMBL" id="FP929083">
    <property type="protein sequence ID" value="CBX91817.1"/>
    <property type="molecule type" value="Genomic_DNA"/>
</dbReference>
<evidence type="ECO:0000313" key="2">
    <source>
        <dbReference type="Proteomes" id="UP000002668"/>
    </source>
</evidence>
<keyword evidence="2" id="KW-1185">Reference proteome</keyword>
<name>E5R440_LEPMJ</name>
<dbReference type="HOGENOM" id="CLU_3377238_0_0_1"/>
<sequence length="34" mass="3815">MAIEDPPQTVTLDHKMEAPSMQKEIYISLALVTN</sequence>
<protein>
    <submittedName>
        <fullName evidence="1">Predicted protein</fullName>
    </submittedName>
</protein>